<evidence type="ECO:0000256" key="6">
    <source>
        <dbReference type="ARBA" id="ARBA00023136"/>
    </source>
</evidence>
<dbReference type="SUPFAM" id="SSF56954">
    <property type="entry name" value="Outer membrane efflux proteins (OEP)"/>
    <property type="match status" value="1"/>
</dbReference>
<dbReference type="EMBL" id="JABELD010000037">
    <property type="protein sequence ID" value="MBU2738260.1"/>
    <property type="molecule type" value="Genomic_DNA"/>
</dbReference>
<evidence type="ECO:0000256" key="8">
    <source>
        <dbReference type="SAM" id="SignalP"/>
    </source>
</evidence>
<evidence type="ECO:0000256" key="1">
    <source>
        <dbReference type="ARBA" id="ARBA00004442"/>
    </source>
</evidence>
<dbReference type="Pfam" id="PF02321">
    <property type="entry name" value="OEP"/>
    <property type="match status" value="2"/>
</dbReference>
<evidence type="ECO:0000256" key="4">
    <source>
        <dbReference type="ARBA" id="ARBA00022452"/>
    </source>
</evidence>
<keyword evidence="4" id="KW-1134">Transmembrane beta strand</keyword>
<evidence type="ECO:0000256" key="3">
    <source>
        <dbReference type="ARBA" id="ARBA00022448"/>
    </source>
</evidence>
<keyword evidence="5" id="KW-0812">Transmembrane</keyword>
<dbReference type="Gene3D" id="1.20.1600.10">
    <property type="entry name" value="Outer membrane efflux proteins (OEP)"/>
    <property type="match status" value="1"/>
</dbReference>
<comment type="caution">
    <text evidence="9">The sequence shown here is derived from an EMBL/GenBank/DDBJ whole genome shotgun (WGS) entry which is preliminary data.</text>
</comment>
<name>A0ABS5ZP31_9PROT</name>
<dbReference type="Proteomes" id="UP001197028">
    <property type="component" value="Unassembled WGS sequence"/>
</dbReference>
<evidence type="ECO:0000256" key="7">
    <source>
        <dbReference type="ARBA" id="ARBA00023237"/>
    </source>
</evidence>
<keyword evidence="7" id="KW-0998">Cell outer membrane</keyword>
<proteinExistence type="inferred from homology"/>
<dbReference type="RefSeq" id="WP_215863257.1">
    <property type="nucleotide sequence ID" value="NZ_JABELD010000037.1"/>
</dbReference>
<comment type="similarity">
    <text evidence="2">Belongs to the outer membrane factor (OMF) (TC 1.B.17) family.</text>
</comment>
<dbReference type="PANTHER" id="PTHR30026:SF20">
    <property type="entry name" value="OUTER MEMBRANE PROTEIN TOLC"/>
    <property type="match status" value="1"/>
</dbReference>
<evidence type="ECO:0000256" key="5">
    <source>
        <dbReference type="ARBA" id="ARBA00022692"/>
    </source>
</evidence>
<dbReference type="InterPro" id="IPR003423">
    <property type="entry name" value="OMP_efflux"/>
</dbReference>
<keyword evidence="8" id="KW-0732">Signal</keyword>
<organism evidence="9 10">
    <name type="scientific">Acidithiobacillus concretivorus</name>
    <dbReference type="NCBI Taxonomy" id="3063952"/>
    <lineage>
        <taxon>Bacteria</taxon>
        <taxon>Pseudomonadati</taxon>
        <taxon>Pseudomonadota</taxon>
        <taxon>Acidithiobacillia</taxon>
        <taxon>Acidithiobacillales</taxon>
        <taxon>Acidithiobacillaceae</taxon>
        <taxon>Acidithiobacillus</taxon>
    </lineage>
</organism>
<evidence type="ECO:0000313" key="10">
    <source>
        <dbReference type="Proteomes" id="UP001197028"/>
    </source>
</evidence>
<comment type="subcellular location">
    <subcellularLocation>
        <location evidence="1">Cell outer membrane</location>
    </subcellularLocation>
</comment>
<keyword evidence="10" id="KW-1185">Reference proteome</keyword>
<protein>
    <submittedName>
        <fullName evidence="9">TolC family protein</fullName>
    </submittedName>
</protein>
<dbReference type="InterPro" id="IPR051906">
    <property type="entry name" value="TolC-like"/>
</dbReference>
<sequence length="439" mass="47577">MLFQFTPDNRRSAAKNWLLALSLGCISIGAHAAPLTLNQAINSALHNQATVQASRHQLEAQQDLRRSAEARLLPALSLNAATIWTQSRAGQPVFVSANGAREMLGQIRLNVPIYAPQTRALSKLSKDQVTIEHFHLLQTRLAVAAQVSMTYYRLALSNNMIAIWRRARVAARQVFQATQDGYAAGTRSRLALKQAQLNVLRLQSKLKQTLAQSVAIRQVLALQTGLRSHLPALAKVSSPLKPLPDLSKIQSRAMQAQPLLRAADAQIQAAHAQLQFHQSARLPVLSANAAYGVDTATIPHSAQLGWQASLSLQMPIFGFGRNRDQIAAAQEQVAALQAAKSALQMQIRSRLAQDAGAARAARIALKDAGKIEHSAQAVYAMTRKGYLAGAESALALQQAEDAWVQAQLQASNAMIRARLSRTQLVLDSGVLPEQLASSR</sequence>
<dbReference type="PANTHER" id="PTHR30026">
    <property type="entry name" value="OUTER MEMBRANE PROTEIN TOLC"/>
    <property type="match status" value="1"/>
</dbReference>
<keyword evidence="3" id="KW-0813">Transport</keyword>
<evidence type="ECO:0000313" key="9">
    <source>
        <dbReference type="EMBL" id="MBU2738260.1"/>
    </source>
</evidence>
<keyword evidence="6" id="KW-0472">Membrane</keyword>
<feature type="signal peptide" evidence="8">
    <location>
        <begin position="1"/>
        <end position="32"/>
    </location>
</feature>
<reference evidence="9 10" key="1">
    <citation type="journal article" date="2021" name="ISME J.">
        <title>Genomic evolution of the class Acidithiobacillia: deep-branching Proteobacteria living in extreme acidic conditions.</title>
        <authorList>
            <person name="Moya-Beltran A."/>
            <person name="Beard S."/>
            <person name="Rojas-Villalobos C."/>
            <person name="Issotta F."/>
            <person name="Gallardo Y."/>
            <person name="Ulloa R."/>
            <person name="Giaveno A."/>
            <person name="Degli Esposti M."/>
            <person name="Johnson D.B."/>
            <person name="Quatrini R."/>
        </authorList>
    </citation>
    <scope>NUCLEOTIDE SEQUENCE [LARGE SCALE GENOMIC DNA]</scope>
    <source>
        <strain evidence="9 10">ATCC 19703</strain>
    </source>
</reference>
<evidence type="ECO:0000256" key="2">
    <source>
        <dbReference type="ARBA" id="ARBA00007613"/>
    </source>
</evidence>
<accession>A0ABS5ZP31</accession>
<gene>
    <name evidence="9" type="ORF">HJG40_05530</name>
</gene>
<feature type="chain" id="PRO_5046898276" evidence="8">
    <location>
        <begin position="33"/>
        <end position="439"/>
    </location>
</feature>